<dbReference type="PROSITE" id="PS51704">
    <property type="entry name" value="GP_PDE"/>
    <property type="match status" value="1"/>
</dbReference>
<dbReference type="Pfam" id="PF13449">
    <property type="entry name" value="Phytase-like"/>
    <property type="match status" value="2"/>
</dbReference>
<dbReference type="GO" id="GO:0006629">
    <property type="term" value="P:lipid metabolic process"/>
    <property type="evidence" value="ECO:0007669"/>
    <property type="project" value="InterPro"/>
</dbReference>
<gene>
    <name evidence="2" type="ORF">B9G39_23485</name>
</gene>
<dbReference type="InterPro" id="IPR027372">
    <property type="entry name" value="Phytase-like_dom"/>
</dbReference>
<name>A0A4P9VUR5_9GAMM</name>
<dbReference type="Pfam" id="PF03009">
    <property type="entry name" value="GDPD"/>
    <property type="match status" value="2"/>
</dbReference>
<dbReference type="PROSITE" id="PS51257">
    <property type="entry name" value="PROKAR_LIPOPROTEIN"/>
    <property type="match status" value="1"/>
</dbReference>
<evidence type="ECO:0000259" key="1">
    <source>
        <dbReference type="PROSITE" id="PS51704"/>
    </source>
</evidence>
<dbReference type="InterPro" id="IPR017946">
    <property type="entry name" value="PLC-like_Pdiesterase_TIM-brl"/>
</dbReference>
<dbReference type="Proteomes" id="UP000257039">
    <property type="component" value="Unassembled WGS sequence"/>
</dbReference>
<evidence type="ECO:0000313" key="2">
    <source>
        <dbReference type="EMBL" id="RDH46174.1"/>
    </source>
</evidence>
<dbReference type="Gene3D" id="3.20.20.190">
    <property type="entry name" value="Phosphatidylinositol (PI) phosphodiesterase"/>
    <property type="match status" value="2"/>
</dbReference>
<dbReference type="InterPro" id="IPR030395">
    <property type="entry name" value="GP_PDE_dom"/>
</dbReference>
<keyword evidence="3" id="KW-1185">Reference proteome</keyword>
<protein>
    <recommendedName>
        <fullName evidence="1">GP-PDE domain-containing protein</fullName>
    </recommendedName>
</protein>
<reference evidence="2 3" key="1">
    <citation type="submission" date="2017-04" db="EMBL/GenBank/DDBJ databases">
        <title>Draft genome sequence of Zooshikella ganghwensis VG4 isolated from Red Sea sediments.</title>
        <authorList>
            <person name="Rehman Z."/>
            <person name="Alam I."/>
            <person name="Kamau A."/>
            <person name="Bajic V."/>
            <person name="Leiknes T."/>
        </authorList>
    </citation>
    <scope>NUCLEOTIDE SEQUENCE [LARGE SCALE GENOMIC DNA]</scope>
    <source>
        <strain evidence="2 3">VG4</strain>
    </source>
</reference>
<sequence>MKYHFLSRCALGTSIVLILSGCQHYTEPAPATLVGYAKLPADSFAEGPVAGKRLGASPINGKHTPFKKGQPIQGFSAVLKNPDGTFLAMSDNGFGKVENSADFNLRLYTIEPQLKTNDKLDAGEVKVKGFIELHDPDQKIPFAIVNHFTQQRILTGADFDIESVRRTADGTYWLGDEFGPFLLHVDTNGKVLEEPYRLPDFSRTGHYLNSPQNPYLEEGSSVRIMNAAAQHAAQQGAKYQPVFSPYHVMLQDNNPSVSHYARDKDTPNGLKLAASDVFDIQSIQQAGYPVVTWTVNDLPRMLELMALGVDGIISDRPDLLLTAVKQFDGNKDGKPDYLTPEGLIDSQRFDAQGHRGGRNLRPENTLPAMEVALDNLMTTLETDIGITKDGVAVLSHDPYLEAEKCRLGNNQPYTEHQQKLIKNLTLKEIQTSFICDKVFRGDSQVNGPNLSPVTLAFTKQVGLKHSYTPPSIQQVFDFVRFYQRFYTTGAGKNHPLAVKRSKVAEQVRFNIETKLNPRSDRDKHGVVYKSRTVTPEKMAMILANTIKRNGLTKRADIQSFDFRSLLYIQKNYPAIRTVYLIGDFPNKGPYADDGTNLQDEKGKNTPWLAGLYWPYRNTALVDSININRSSGFEGMALSADGNTLFTMLEAPVINSKKHELLIHVFDLKRKVFTGKNYRYPMADKSKAIGDFTMINDKHGLVIERDNEEGTAAAFKMIYLITLQDDGQVSKKPLVNLMTIKDPHQLADRQAGDFGVSNGKFAFSYTTIENIEVLDEQHIAVMNDNNYPFSIGRHLASKLPDDTEFIVLRLPEKLDLSQ</sequence>
<dbReference type="RefSeq" id="WP_094788982.1">
    <property type="nucleotide sequence ID" value="NZ_NDXW01000001.1"/>
</dbReference>
<dbReference type="PANTHER" id="PTHR37957:SF1">
    <property type="entry name" value="PHYTASE-LIKE DOMAIN-CONTAINING PROTEIN"/>
    <property type="match status" value="1"/>
</dbReference>
<comment type="caution">
    <text evidence="2">The sequence shown here is derived from an EMBL/GenBank/DDBJ whole genome shotgun (WGS) entry which is preliminary data.</text>
</comment>
<proteinExistence type="predicted"/>
<feature type="domain" description="GP-PDE" evidence="1">
    <location>
        <begin position="349"/>
        <end position="444"/>
    </location>
</feature>
<dbReference type="PANTHER" id="PTHR37957">
    <property type="entry name" value="BLR7070 PROTEIN"/>
    <property type="match status" value="1"/>
</dbReference>
<dbReference type="EMBL" id="NDXW01000001">
    <property type="protein sequence ID" value="RDH46174.1"/>
    <property type="molecule type" value="Genomic_DNA"/>
</dbReference>
<dbReference type="GO" id="GO:0008081">
    <property type="term" value="F:phosphoric diester hydrolase activity"/>
    <property type="evidence" value="ECO:0007669"/>
    <property type="project" value="InterPro"/>
</dbReference>
<dbReference type="SUPFAM" id="SSF51695">
    <property type="entry name" value="PLC-like phosphodiesterases"/>
    <property type="match status" value="2"/>
</dbReference>
<accession>A0A4P9VUR5</accession>
<dbReference type="AlphaFoldDB" id="A0A4P9VUR5"/>
<evidence type="ECO:0000313" key="3">
    <source>
        <dbReference type="Proteomes" id="UP000257039"/>
    </source>
</evidence>
<organism evidence="2 3">
    <name type="scientific">Zooshikella ganghwensis</name>
    <dbReference type="NCBI Taxonomy" id="202772"/>
    <lineage>
        <taxon>Bacteria</taxon>
        <taxon>Pseudomonadati</taxon>
        <taxon>Pseudomonadota</taxon>
        <taxon>Gammaproteobacteria</taxon>
        <taxon>Oceanospirillales</taxon>
        <taxon>Zooshikellaceae</taxon>
        <taxon>Zooshikella</taxon>
    </lineage>
</organism>